<accession>A0A176YIZ2</accession>
<sequence length="327" mass="34916">MKRREFIAAATAALLVSPRRSWAQGTRRRLGFLAVGDGSGQALNYAELALFDGLRNHGWIDGRNLIIEYRFSQPPDRLPASVADLIAFNPDVLVAAGPRAAGALKSATASTPIVFVFVADPVGLGLVQSLSRPGSNITGLTTIVSGDFIGKRIEILRELVPFASKIAILVNPGNPMHRLALAEEIPRTVRNLGVALPIVEATTAEELDAAFASAAAQHADAIVDLGDVLTFVEAPRVIALAAKYHLPANYLFRHYANGGLSVYGADTADLFRRAGGYVDKILKGIKPADLPVEQPTKFELVINMKTAKTLGLTVPPSLLVRADEVIE</sequence>
<dbReference type="RefSeq" id="WP_063682270.1">
    <property type="nucleotide sequence ID" value="NZ_LSEF01000124.1"/>
</dbReference>
<name>A0A176YIZ2_9BRAD</name>
<keyword evidence="2" id="KW-1185">Reference proteome</keyword>
<gene>
    <name evidence="1" type="ORF">AXW67_33010</name>
</gene>
<protein>
    <submittedName>
        <fullName evidence="1">ABC transporter substrate-binding protein</fullName>
    </submittedName>
</protein>
<dbReference type="AlphaFoldDB" id="A0A176YIZ2"/>
<reference evidence="1 2" key="1">
    <citation type="submission" date="2016-02" db="EMBL/GenBank/DDBJ databases">
        <title>Draft genome sequence of the strain BR 10247T Bradyrhizobium neotropicale isolated from nodules of Centrolobium paraense.</title>
        <authorList>
            <person name="Simoes-Araujo J.L."/>
            <person name="Barauna A.C."/>
            <person name="Silva K."/>
            <person name="Zilli J.E."/>
        </authorList>
    </citation>
    <scope>NUCLEOTIDE SEQUENCE [LARGE SCALE GENOMIC DNA]</scope>
    <source>
        <strain evidence="1 2">BR 10247</strain>
    </source>
</reference>
<dbReference type="Proteomes" id="UP000077173">
    <property type="component" value="Unassembled WGS sequence"/>
</dbReference>
<dbReference type="CDD" id="cd06325">
    <property type="entry name" value="PBP1_ABC_unchar_transporter"/>
    <property type="match status" value="1"/>
</dbReference>
<evidence type="ECO:0000313" key="2">
    <source>
        <dbReference type="Proteomes" id="UP000077173"/>
    </source>
</evidence>
<dbReference type="Pfam" id="PF04392">
    <property type="entry name" value="ABC_sub_bind"/>
    <property type="match status" value="1"/>
</dbReference>
<dbReference type="InterPro" id="IPR007487">
    <property type="entry name" value="ABC_transpt-TYRBP-like"/>
</dbReference>
<organism evidence="1 2">
    <name type="scientific">Bradyrhizobium neotropicale</name>
    <dbReference type="NCBI Taxonomy" id="1497615"/>
    <lineage>
        <taxon>Bacteria</taxon>
        <taxon>Pseudomonadati</taxon>
        <taxon>Pseudomonadota</taxon>
        <taxon>Alphaproteobacteria</taxon>
        <taxon>Hyphomicrobiales</taxon>
        <taxon>Nitrobacteraceae</taxon>
        <taxon>Bradyrhizobium</taxon>
    </lineage>
</organism>
<proteinExistence type="predicted"/>
<dbReference type="Gene3D" id="3.40.50.2300">
    <property type="match status" value="2"/>
</dbReference>
<dbReference type="PANTHER" id="PTHR35271:SF1">
    <property type="entry name" value="ABC TRANSPORTER, SUBSTRATE-BINDING LIPOPROTEIN"/>
    <property type="match status" value="1"/>
</dbReference>
<dbReference type="EMBL" id="LSEF01000124">
    <property type="protein sequence ID" value="OAF05958.1"/>
    <property type="molecule type" value="Genomic_DNA"/>
</dbReference>
<evidence type="ECO:0000313" key="1">
    <source>
        <dbReference type="EMBL" id="OAF05958.1"/>
    </source>
</evidence>
<comment type="caution">
    <text evidence="1">The sequence shown here is derived from an EMBL/GenBank/DDBJ whole genome shotgun (WGS) entry which is preliminary data.</text>
</comment>
<dbReference type="PANTHER" id="PTHR35271">
    <property type="entry name" value="ABC TRANSPORTER, SUBSTRATE-BINDING LIPOPROTEIN-RELATED"/>
    <property type="match status" value="1"/>
</dbReference>